<dbReference type="Pfam" id="PF07883">
    <property type="entry name" value="Cupin_2"/>
    <property type="match status" value="1"/>
</dbReference>
<evidence type="ECO:0000256" key="1">
    <source>
        <dbReference type="SAM" id="MobiDB-lite"/>
    </source>
</evidence>
<dbReference type="Gene3D" id="2.60.120.10">
    <property type="entry name" value="Jelly Rolls"/>
    <property type="match status" value="1"/>
</dbReference>
<name>A0A835Y7U4_9CHLO</name>
<gene>
    <name evidence="4" type="ORF">HYH03_005588</name>
</gene>
<evidence type="ECO:0000313" key="4">
    <source>
        <dbReference type="EMBL" id="KAG2496358.1"/>
    </source>
</evidence>
<evidence type="ECO:0000256" key="2">
    <source>
        <dbReference type="SAM" id="SignalP"/>
    </source>
</evidence>
<dbReference type="InterPro" id="IPR011051">
    <property type="entry name" value="RmlC_Cupin_sf"/>
</dbReference>
<organism evidence="4 5">
    <name type="scientific">Edaphochlamys debaryana</name>
    <dbReference type="NCBI Taxonomy" id="47281"/>
    <lineage>
        <taxon>Eukaryota</taxon>
        <taxon>Viridiplantae</taxon>
        <taxon>Chlorophyta</taxon>
        <taxon>core chlorophytes</taxon>
        <taxon>Chlorophyceae</taxon>
        <taxon>CS clade</taxon>
        <taxon>Chlamydomonadales</taxon>
        <taxon>Chlamydomonadales incertae sedis</taxon>
        <taxon>Edaphochlamys</taxon>
    </lineage>
</organism>
<accession>A0A835Y7U4</accession>
<feature type="domain" description="Cupin type-2" evidence="3">
    <location>
        <begin position="76"/>
        <end position="149"/>
    </location>
</feature>
<sequence length="212" mass="22872">MRLGTIFAAALLAVAAAVPAALAVDYPADCKVLYPPYVAHESEMQYVVDPDDQAWEAYMYSSRHANGADSLDFGKFIIESGRGFPVHRHPHADEWLVVVSGEGSYWYWGFDLPEPVQASIGPGSVMFNQQGQLHKVFNNGTEPLVLMSVSKAASPTEFLAGWPETPDGGLGHTPPAAPWEAFCAPGHEQEEVAGEEEGSHVEFEAAGEDGEL</sequence>
<dbReference type="EMBL" id="JAEHOE010000019">
    <property type="protein sequence ID" value="KAG2496358.1"/>
    <property type="molecule type" value="Genomic_DNA"/>
</dbReference>
<keyword evidence="5" id="KW-1185">Reference proteome</keyword>
<reference evidence="4" key="1">
    <citation type="journal article" date="2020" name="bioRxiv">
        <title>Comparative genomics of Chlamydomonas.</title>
        <authorList>
            <person name="Craig R.J."/>
            <person name="Hasan A.R."/>
            <person name="Ness R.W."/>
            <person name="Keightley P.D."/>
        </authorList>
    </citation>
    <scope>NUCLEOTIDE SEQUENCE</scope>
    <source>
        <strain evidence="4">CCAP 11/70</strain>
    </source>
</reference>
<dbReference type="OrthoDB" id="1921208at2759"/>
<dbReference type="AlphaFoldDB" id="A0A835Y7U4"/>
<evidence type="ECO:0000259" key="3">
    <source>
        <dbReference type="Pfam" id="PF07883"/>
    </source>
</evidence>
<dbReference type="CDD" id="cd02208">
    <property type="entry name" value="cupin_RmlC-like"/>
    <property type="match status" value="1"/>
</dbReference>
<proteinExistence type="predicted"/>
<comment type="caution">
    <text evidence="4">The sequence shown here is derived from an EMBL/GenBank/DDBJ whole genome shotgun (WGS) entry which is preliminary data.</text>
</comment>
<dbReference type="SUPFAM" id="SSF51182">
    <property type="entry name" value="RmlC-like cupins"/>
    <property type="match status" value="1"/>
</dbReference>
<dbReference type="PANTHER" id="PTHR40434:SF1">
    <property type="entry name" value="CUPIN TYPE-1 DOMAIN-CONTAINING PROTEIN"/>
    <property type="match status" value="1"/>
</dbReference>
<protein>
    <recommendedName>
        <fullName evidence="3">Cupin type-2 domain-containing protein</fullName>
    </recommendedName>
</protein>
<feature type="chain" id="PRO_5032682694" description="Cupin type-2 domain-containing protein" evidence="2">
    <location>
        <begin position="24"/>
        <end position="212"/>
    </location>
</feature>
<dbReference type="PANTHER" id="PTHR40434">
    <property type="entry name" value="CUPIN_2 DOMAIN-CONTAINING PROTEIN"/>
    <property type="match status" value="1"/>
</dbReference>
<evidence type="ECO:0000313" key="5">
    <source>
        <dbReference type="Proteomes" id="UP000612055"/>
    </source>
</evidence>
<keyword evidence="2" id="KW-0732">Signal</keyword>
<dbReference type="Proteomes" id="UP000612055">
    <property type="component" value="Unassembled WGS sequence"/>
</dbReference>
<dbReference type="InterPro" id="IPR014710">
    <property type="entry name" value="RmlC-like_jellyroll"/>
</dbReference>
<feature type="region of interest" description="Disordered" evidence="1">
    <location>
        <begin position="189"/>
        <end position="212"/>
    </location>
</feature>
<dbReference type="InterPro" id="IPR013096">
    <property type="entry name" value="Cupin_2"/>
</dbReference>
<feature type="signal peptide" evidence="2">
    <location>
        <begin position="1"/>
        <end position="23"/>
    </location>
</feature>